<keyword evidence="9" id="KW-1185">Reference proteome</keyword>
<keyword evidence="5 6" id="KW-0949">S-adenosyl-L-methionine</keyword>
<organism evidence="8 9">
    <name type="scientific">Azohydromonas lata</name>
    <dbReference type="NCBI Taxonomy" id="45677"/>
    <lineage>
        <taxon>Bacteria</taxon>
        <taxon>Pseudomonadati</taxon>
        <taxon>Pseudomonadota</taxon>
        <taxon>Betaproteobacteria</taxon>
        <taxon>Burkholderiales</taxon>
        <taxon>Sphaerotilaceae</taxon>
        <taxon>Azohydromonas</taxon>
    </lineage>
</organism>
<evidence type="ECO:0000256" key="4">
    <source>
        <dbReference type="ARBA" id="ARBA00022679"/>
    </source>
</evidence>
<gene>
    <name evidence="6 8" type="primary">rsmH</name>
    <name evidence="8" type="ORF">SM757_02855</name>
</gene>
<evidence type="ECO:0000256" key="6">
    <source>
        <dbReference type="HAMAP-Rule" id="MF_01007"/>
    </source>
</evidence>
<dbReference type="NCBIfam" id="TIGR00006">
    <property type="entry name" value="16S rRNA (cytosine(1402)-N(4))-methyltransferase RsmH"/>
    <property type="match status" value="1"/>
</dbReference>
<comment type="similarity">
    <text evidence="1 6">Belongs to the methyltransferase superfamily. RsmH family.</text>
</comment>
<comment type="catalytic activity">
    <reaction evidence="6">
        <text>cytidine(1402) in 16S rRNA + S-adenosyl-L-methionine = N(4)-methylcytidine(1402) in 16S rRNA + S-adenosyl-L-homocysteine + H(+)</text>
        <dbReference type="Rhea" id="RHEA:42928"/>
        <dbReference type="Rhea" id="RHEA-COMP:10286"/>
        <dbReference type="Rhea" id="RHEA-COMP:10287"/>
        <dbReference type="ChEBI" id="CHEBI:15378"/>
        <dbReference type="ChEBI" id="CHEBI:57856"/>
        <dbReference type="ChEBI" id="CHEBI:59789"/>
        <dbReference type="ChEBI" id="CHEBI:74506"/>
        <dbReference type="ChEBI" id="CHEBI:82748"/>
        <dbReference type="EC" id="2.1.1.199"/>
    </reaction>
</comment>
<accession>A0ABU5I8S6</accession>
<dbReference type="PANTHER" id="PTHR11265">
    <property type="entry name" value="S-ADENOSYL-METHYLTRANSFERASE MRAW"/>
    <property type="match status" value="1"/>
</dbReference>
<evidence type="ECO:0000256" key="2">
    <source>
        <dbReference type="ARBA" id="ARBA00022552"/>
    </source>
</evidence>
<dbReference type="PANTHER" id="PTHR11265:SF0">
    <property type="entry name" value="12S RRNA N4-METHYLCYTIDINE METHYLTRANSFERASE"/>
    <property type="match status" value="1"/>
</dbReference>
<sequence>MRSSLPGQHQTVLLHETVDAVLGAADGIYVDGTFGRGGHSRLLLQRLGAGARLIALDRDPEALAAATRGDTAIADPRFSIHHANFGAMGEVLAALGVPRVDGVLLDIGVSSPQIDTPERGFSFRFDGPLDMRMDPTRGESAADFLARADERQIAQVIRDYGEERFALQIAKALVARRESGQPVQRTSELSDLVARAVKTREPGQDPATRTFQALRIHVNGELQELEQGLSAALALLAPGGRLAVISFHSLEDRIVKTFMARESRAEVDRRAPFAPPTPSRLCAVQRIRPSEAEVAANPRSRSAVLRVAERTDVPYDAGAPLQPAGAARGARAAQSAGRGR</sequence>
<protein>
    <recommendedName>
        <fullName evidence="6">Ribosomal RNA small subunit methyltransferase H</fullName>
        <ecNumber evidence="6">2.1.1.199</ecNumber>
    </recommendedName>
    <alternativeName>
        <fullName evidence="6">16S rRNA m(4)C1402 methyltransferase</fullName>
    </alternativeName>
    <alternativeName>
        <fullName evidence="6">rRNA (cytosine-N(4)-)-methyltransferase RsmH</fullName>
    </alternativeName>
</protein>
<comment type="function">
    <text evidence="6">Specifically methylates the N4 position of cytidine in position 1402 (C1402) of 16S rRNA.</text>
</comment>
<dbReference type="GO" id="GO:0032259">
    <property type="term" value="P:methylation"/>
    <property type="evidence" value="ECO:0007669"/>
    <property type="project" value="UniProtKB-KW"/>
</dbReference>
<evidence type="ECO:0000256" key="1">
    <source>
        <dbReference type="ARBA" id="ARBA00010396"/>
    </source>
</evidence>
<evidence type="ECO:0000256" key="7">
    <source>
        <dbReference type="SAM" id="MobiDB-lite"/>
    </source>
</evidence>
<dbReference type="Gene3D" id="3.40.50.150">
    <property type="entry name" value="Vaccinia Virus protein VP39"/>
    <property type="match status" value="1"/>
</dbReference>
<comment type="caution">
    <text evidence="8">The sequence shown here is derived from an EMBL/GenBank/DDBJ whole genome shotgun (WGS) entry which is preliminary data.</text>
</comment>
<dbReference type="RefSeq" id="WP_084267150.1">
    <property type="nucleotide sequence ID" value="NZ_JAXOJX010000002.1"/>
</dbReference>
<keyword evidence="6" id="KW-0963">Cytoplasm</keyword>
<name>A0ABU5I8S6_9BURK</name>
<reference evidence="8 9" key="1">
    <citation type="submission" date="2023-11" db="EMBL/GenBank/DDBJ databases">
        <title>Draft genome of Azohydromonas lata strain H1 (DSM1123), a polyhydroxyalkanoate producer.</title>
        <authorList>
            <person name="Traversa D."/>
            <person name="D'Addabbo P."/>
            <person name="Pazzani C."/>
            <person name="Manzari C."/>
            <person name="Chiara M."/>
            <person name="Scrascia M."/>
        </authorList>
    </citation>
    <scope>NUCLEOTIDE SEQUENCE [LARGE SCALE GENOMIC DNA]</scope>
    <source>
        <strain evidence="8 9">H1</strain>
    </source>
</reference>
<dbReference type="InterPro" id="IPR029063">
    <property type="entry name" value="SAM-dependent_MTases_sf"/>
</dbReference>
<evidence type="ECO:0000313" key="9">
    <source>
        <dbReference type="Proteomes" id="UP001293718"/>
    </source>
</evidence>
<dbReference type="InterPro" id="IPR002903">
    <property type="entry name" value="RsmH"/>
</dbReference>
<dbReference type="HAMAP" id="MF_01007">
    <property type="entry name" value="16SrRNA_methyltr_H"/>
    <property type="match status" value="1"/>
</dbReference>
<dbReference type="EC" id="2.1.1.199" evidence="6"/>
<feature type="binding site" evidence="6">
    <location>
        <begin position="37"/>
        <end position="39"/>
    </location>
    <ligand>
        <name>S-adenosyl-L-methionine</name>
        <dbReference type="ChEBI" id="CHEBI:59789"/>
    </ligand>
</feature>
<dbReference type="GO" id="GO:0008168">
    <property type="term" value="F:methyltransferase activity"/>
    <property type="evidence" value="ECO:0007669"/>
    <property type="project" value="UniProtKB-KW"/>
</dbReference>
<feature type="region of interest" description="Disordered" evidence="7">
    <location>
        <begin position="315"/>
        <end position="340"/>
    </location>
</feature>
<keyword evidence="2 6" id="KW-0698">rRNA processing</keyword>
<dbReference type="Proteomes" id="UP001293718">
    <property type="component" value="Unassembled WGS sequence"/>
</dbReference>
<feature type="binding site" evidence="6">
    <location>
        <position position="57"/>
    </location>
    <ligand>
        <name>S-adenosyl-L-methionine</name>
        <dbReference type="ChEBI" id="CHEBI:59789"/>
    </ligand>
</feature>
<dbReference type="Gene3D" id="1.10.150.170">
    <property type="entry name" value="Putative methyltransferase TM0872, insert domain"/>
    <property type="match status" value="1"/>
</dbReference>
<keyword evidence="4 6" id="KW-0808">Transferase</keyword>
<dbReference type="InterPro" id="IPR023397">
    <property type="entry name" value="SAM-dep_MeTrfase_MraW_recog"/>
</dbReference>
<dbReference type="SUPFAM" id="SSF81799">
    <property type="entry name" value="Putative methyltransferase TM0872, insert domain"/>
    <property type="match status" value="1"/>
</dbReference>
<evidence type="ECO:0000313" key="8">
    <source>
        <dbReference type="EMBL" id="MDZ5455506.1"/>
    </source>
</evidence>
<proteinExistence type="inferred from homology"/>
<feature type="compositionally biased region" description="Low complexity" evidence="7">
    <location>
        <begin position="317"/>
        <end position="340"/>
    </location>
</feature>
<dbReference type="SUPFAM" id="SSF53335">
    <property type="entry name" value="S-adenosyl-L-methionine-dependent methyltransferases"/>
    <property type="match status" value="1"/>
</dbReference>
<comment type="subcellular location">
    <subcellularLocation>
        <location evidence="6">Cytoplasm</location>
    </subcellularLocation>
</comment>
<evidence type="ECO:0000256" key="3">
    <source>
        <dbReference type="ARBA" id="ARBA00022603"/>
    </source>
</evidence>
<dbReference type="PIRSF" id="PIRSF004486">
    <property type="entry name" value="MraW"/>
    <property type="match status" value="1"/>
</dbReference>
<feature type="binding site" evidence="6">
    <location>
        <position position="113"/>
    </location>
    <ligand>
        <name>S-adenosyl-L-methionine</name>
        <dbReference type="ChEBI" id="CHEBI:59789"/>
    </ligand>
</feature>
<feature type="binding site" evidence="6">
    <location>
        <position position="106"/>
    </location>
    <ligand>
        <name>S-adenosyl-L-methionine</name>
        <dbReference type="ChEBI" id="CHEBI:59789"/>
    </ligand>
</feature>
<keyword evidence="3 6" id="KW-0489">Methyltransferase</keyword>
<feature type="binding site" evidence="6">
    <location>
        <position position="85"/>
    </location>
    <ligand>
        <name>S-adenosyl-L-methionine</name>
        <dbReference type="ChEBI" id="CHEBI:59789"/>
    </ligand>
</feature>
<dbReference type="Pfam" id="PF01795">
    <property type="entry name" value="Methyltransf_5"/>
    <property type="match status" value="1"/>
</dbReference>
<dbReference type="EMBL" id="JAXOJX010000002">
    <property type="protein sequence ID" value="MDZ5455506.1"/>
    <property type="molecule type" value="Genomic_DNA"/>
</dbReference>
<evidence type="ECO:0000256" key="5">
    <source>
        <dbReference type="ARBA" id="ARBA00022691"/>
    </source>
</evidence>